<dbReference type="Pfam" id="PF03776">
    <property type="entry name" value="MinE"/>
    <property type="match status" value="1"/>
</dbReference>
<proteinExistence type="inferred from homology"/>
<dbReference type="RefSeq" id="WP_069003040.1">
    <property type="nucleotide sequence ID" value="NZ_LVJW01000006.1"/>
</dbReference>
<dbReference type="GO" id="GO:0042802">
    <property type="term" value="F:identical protein binding"/>
    <property type="evidence" value="ECO:0007669"/>
    <property type="project" value="UniProtKB-ARBA"/>
</dbReference>
<dbReference type="Gene3D" id="3.30.1070.10">
    <property type="entry name" value="Cell division topological specificity factor MinE"/>
    <property type="match status" value="1"/>
</dbReference>
<dbReference type="GO" id="GO:0051301">
    <property type="term" value="P:cell division"/>
    <property type="evidence" value="ECO:0007669"/>
    <property type="project" value="UniProtKB-KW"/>
</dbReference>
<keyword evidence="4 6" id="KW-0131">Cell cycle</keyword>
<dbReference type="GO" id="GO:0032955">
    <property type="term" value="P:regulation of division septum assembly"/>
    <property type="evidence" value="ECO:0007669"/>
    <property type="project" value="InterPro"/>
</dbReference>
<dbReference type="OrthoDB" id="9802655at2"/>
<keyword evidence="8" id="KW-1185">Reference proteome</keyword>
<evidence type="ECO:0000313" key="7">
    <source>
        <dbReference type="EMBL" id="ODB96198.1"/>
    </source>
</evidence>
<evidence type="ECO:0000313" key="8">
    <source>
        <dbReference type="Proteomes" id="UP000094849"/>
    </source>
</evidence>
<comment type="similarity">
    <text evidence="1 6">Belongs to the MinE family.</text>
</comment>
<evidence type="ECO:0000256" key="3">
    <source>
        <dbReference type="ARBA" id="ARBA00022618"/>
    </source>
</evidence>
<dbReference type="SUPFAM" id="SSF55229">
    <property type="entry name" value="Cell division protein MinE topological specificity domain"/>
    <property type="match status" value="1"/>
</dbReference>
<dbReference type="Proteomes" id="UP000094849">
    <property type="component" value="Unassembled WGS sequence"/>
</dbReference>
<protein>
    <recommendedName>
        <fullName evidence="2 6">Cell division topological specificity factor</fullName>
    </recommendedName>
</protein>
<name>A0A1E2UN64_9GAMM</name>
<evidence type="ECO:0000256" key="1">
    <source>
        <dbReference type="ARBA" id="ARBA00008168"/>
    </source>
</evidence>
<dbReference type="HAMAP" id="MF_00262">
    <property type="entry name" value="MinE"/>
    <property type="match status" value="1"/>
</dbReference>
<dbReference type="AlphaFoldDB" id="A0A1E2UN64"/>
<dbReference type="InterPro" id="IPR036707">
    <property type="entry name" value="MinE_sf"/>
</dbReference>
<dbReference type="STRING" id="1818881.A3196_05110"/>
<evidence type="ECO:0000256" key="5">
    <source>
        <dbReference type="ARBA" id="ARBA00025265"/>
    </source>
</evidence>
<gene>
    <name evidence="6" type="primary">minE</name>
    <name evidence="7" type="ORF">A3196_05110</name>
</gene>
<comment type="caution">
    <text evidence="7">The sequence shown here is derived from an EMBL/GenBank/DDBJ whole genome shotgun (WGS) entry which is preliminary data.</text>
</comment>
<sequence>MGLLSYFKSKSASGSASLAKERLQILVAHDRAGRDAPSYLPQLQRDILKVLRKYVAVEPGAVNVNLEHDEHHEVLELNIVLPEGERSTG</sequence>
<evidence type="ECO:0000256" key="4">
    <source>
        <dbReference type="ARBA" id="ARBA00023306"/>
    </source>
</evidence>
<comment type="function">
    <text evidence="5 6">Prevents the cell division inhibition by proteins MinC and MinD at internal division sites while permitting inhibition at polar sites. This ensures cell division at the proper site by restricting the formation of a division septum at the midpoint of the long axis of the cell.</text>
</comment>
<organism evidence="7 8">
    <name type="scientific">Candidatus Thiodiazotropha endoloripes</name>
    <dbReference type="NCBI Taxonomy" id="1818881"/>
    <lineage>
        <taxon>Bacteria</taxon>
        <taxon>Pseudomonadati</taxon>
        <taxon>Pseudomonadota</taxon>
        <taxon>Gammaproteobacteria</taxon>
        <taxon>Chromatiales</taxon>
        <taxon>Sedimenticolaceae</taxon>
        <taxon>Candidatus Thiodiazotropha</taxon>
    </lineage>
</organism>
<keyword evidence="3 6" id="KW-0132">Cell division</keyword>
<dbReference type="NCBIfam" id="NF001422">
    <property type="entry name" value="PRK00296.1"/>
    <property type="match status" value="1"/>
</dbReference>
<dbReference type="InterPro" id="IPR005527">
    <property type="entry name" value="MinE"/>
</dbReference>
<accession>A0A1E2UN64</accession>
<evidence type="ECO:0000256" key="6">
    <source>
        <dbReference type="HAMAP-Rule" id="MF_00262"/>
    </source>
</evidence>
<reference evidence="7 8" key="1">
    <citation type="submission" date="2016-03" db="EMBL/GenBank/DDBJ databases">
        <title>Chemosynthetic sulphur-oxidizing symbionts of marine invertebrate animals are capable of nitrogen fixation.</title>
        <authorList>
            <person name="Petersen J.M."/>
            <person name="Kemper A."/>
            <person name="Gruber-Vodicka H."/>
            <person name="Cardini U."/>
            <person name="Geest Mvander."/>
            <person name="Kleiner M."/>
            <person name="Bulgheresi S."/>
            <person name="Fussmann M."/>
            <person name="Herbold C."/>
            <person name="Seah B.K.B."/>
            <person name="Antony C.Paul."/>
            <person name="Liu D."/>
            <person name="Belitz A."/>
            <person name="Weber M."/>
        </authorList>
    </citation>
    <scope>NUCLEOTIDE SEQUENCE [LARGE SCALE GENOMIC DNA]</scope>
    <source>
        <strain evidence="7">G_D</strain>
    </source>
</reference>
<dbReference type="NCBIfam" id="TIGR01215">
    <property type="entry name" value="minE"/>
    <property type="match status" value="1"/>
</dbReference>
<evidence type="ECO:0000256" key="2">
    <source>
        <dbReference type="ARBA" id="ARBA00020112"/>
    </source>
</evidence>
<dbReference type="FunFam" id="3.30.1070.10:FF:000001">
    <property type="entry name" value="Cell division topological specificity factor"/>
    <property type="match status" value="1"/>
</dbReference>
<dbReference type="EMBL" id="LVJZ01000003">
    <property type="protein sequence ID" value="ODB96198.1"/>
    <property type="molecule type" value="Genomic_DNA"/>
</dbReference>